<protein>
    <submittedName>
        <fullName evidence="1">Uncharacterized protein</fullName>
    </submittedName>
</protein>
<accession>A0A7S4CDW4</accession>
<sequence>MDVDLNDLVGQAARKGLLAGEQVSGVWTTYLEKSDEFYEAILLIREVPQEVSPGTNIDESLHSRLQANPVLRGKKNYTTAEMEIDLTVRRWNASLLQARFAPAQDVPIADGQPGALPLRKRRRRLNRFDVPIETTGDLFRKLATNGLDA</sequence>
<evidence type="ECO:0000313" key="1">
    <source>
        <dbReference type="EMBL" id="CAE0794538.1"/>
    </source>
</evidence>
<name>A0A7S4CDW4_9EUGL</name>
<dbReference type="EMBL" id="HBJA01017681">
    <property type="protein sequence ID" value="CAE0794538.1"/>
    <property type="molecule type" value="Transcribed_RNA"/>
</dbReference>
<gene>
    <name evidence="1" type="ORF">EGYM00163_LOCUS5656</name>
</gene>
<reference evidence="1" key="1">
    <citation type="submission" date="2021-01" db="EMBL/GenBank/DDBJ databases">
        <authorList>
            <person name="Corre E."/>
            <person name="Pelletier E."/>
            <person name="Niang G."/>
            <person name="Scheremetjew M."/>
            <person name="Finn R."/>
            <person name="Kale V."/>
            <person name="Holt S."/>
            <person name="Cochrane G."/>
            <person name="Meng A."/>
            <person name="Brown T."/>
            <person name="Cohen L."/>
        </authorList>
    </citation>
    <scope>NUCLEOTIDE SEQUENCE</scope>
    <source>
        <strain evidence="1">CCMP1594</strain>
    </source>
</reference>
<dbReference type="AlphaFoldDB" id="A0A7S4CDW4"/>
<organism evidence="1">
    <name type="scientific">Eutreptiella gymnastica</name>
    <dbReference type="NCBI Taxonomy" id="73025"/>
    <lineage>
        <taxon>Eukaryota</taxon>
        <taxon>Discoba</taxon>
        <taxon>Euglenozoa</taxon>
        <taxon>Euglenida</taxon>
        <taxon>Spirocuta</taxon>
        <taxon>Euglenophyceae</taxon>
        <taxon>Eutreptiales</taxon>
        <taxon>Eutreptiaceae</taxon>
        <taxon>Eutreptiella</taxon>
    </lineage>
</organism>
<proteinExistence type="predicted"/>